<dbReference type="Pfam" id="PF01108">
    <property type="entry name" value="Tissue_fac"/>
    <property type="match status" value="1"/>
</dbReference>
<proteinExistence type="predicted"/>
<dbReference type="Pfam" id="PF09294">
    <property type="entry name" value="Interfer-bind"/>
    <property type="match status" value="1"/>
</dbReference>
<dbReference type="InterPro" id="IPR013783">
    <property type="entry name" value="Ig-like_fold"/>
</dbReference>
<dbReference type="GO" id="GO:0005886">
    <property type="term" value="C:plasma membrane"/>
    <property type="evidence" value="ECO:0007669"/>
    <property type="project" value="TreeGrafter"/>
</dbReference>
<dbReference type="Proteomes" id="UP000261540">
    <property type="component" value="Unplaced"/>
</dbReference>
<organism evidence="4 5">
    <name type="scientific">Paramormyrops kingsleyae</name>
    <dbReference type="NCBI Taxonomy" id="1676925"/>
    <lineage>
        <taxon>Eukaryota</taxon>
        <taxon>Metazoa</taxon>
        <taxon>Chordata</taxon>
        <taxon>Craniata</taxon>
        <taxon>Vertebrata</taxon>
        <taxon>Euteleostomi</taxon>
        <taxon>Actinopterygii</taxon>
        <taxon>Neopterygii</taxon>
        <taxon>Teleostei</taxon>
        <taxon>Osteoglossocephala</taxon>
        <taxon>Osteoglossomorpha</taxon>
        <taxon>Osteoglossiformes</taxon>
        <taxon>Mormyridae</taxon>
        <taxon>Paramormyrops</taxon>
    </lineage>
</organism>
<evidence type="ECO:0000256" key="2">
    <source>
        <dbReference type="SAM" id="Phobius"/>
    </source>
</evidence>
<dbReference type="SUPFAM" id="SSF49265">
    <property type="entry name" value="Fibronectin type III"/>
    <property type="match status" value="2"/>
</dbReference>
<keyword evidence="2" id="KW-0812">Transmembrane</keyword>
<evidence type="ECO:0000256" key="1">
    <source>
        <dbReference type="SAM" id="MobiDB-lite"/>
    </source>
</evidence>
<dbReference type="AlphaFoldDB" id="A0A3B3RRV1"/>
<dbReference type="InterPro" id="IPR050650">
    <property type="entry name" value="Type-II_Cytokine-TF_Rcpt"/>
</dbReference>
<keyword evidence="2" id="KW-0472">Membrane</keyword>
<keyword evidence="5" id="KW-1185">Reference proteome</keyword>
<sequence>MHLCSTVALAAVPEPENVTVVSYNMGAVLEWDYPHNASEGVRYTAQFRSHTPKYDPVCQSQQDRKCDFTYKIHHFGVYTFRVQAELQGNVSAWVNTTEFTPDRQTIIGPPAVSLHSKAGDMEVSLQDPVLMGSMLKDVYTNIIYNLSYWKEGQEKTKKQKQTKQKLLLLSDLLPWTRYCVQANIDFQVSNKPSQQSAPVCETTTSNGTVEPWVVAVALISSFLVVIVSLPLLFLLGWYCYKGLRFLYPSAKLPEHFKQYLIEPYRSYIFLAMQNSGEENEPYHAVVIVSDSSDEQADPPSEPSEKLQVHSKEDEDEKDKDQFLQPL</sequence>
<dbReference type="GeneTree" id="ENSGT00940000158231"/>
<feature type="domain" description="Fibronectin type-III" evidence="3">
    <location>
        <begin position="12"/>
        <end position="104"/>
    </location>
</feature>
<reference evidence="4" key="2">
    <citation type="submission" date="2025-09" db="UniProtKB">
        <authorList>
            <consortium name="Ensembl"/>
        </authorList>
    </citation>
    <scope>IDENTIFICATION</scope>
</reference>
<reference evidence="4" key="1">
    <citation type="submission" date="2025-08" db="UniProtKB">
        <authorList>
            <consortium name="Ensembl"/>
        </authorList>
    </citation>
    <scope>IDENTIFICATION</scope>
</reference>
<dbReference type="InterPro" id="IPR036116">
    <property type="entry name" value="FN3_sf"/>
</dbReference>
<dbReference type="Ensembl" id="ENSPKIT00000001659.1">
    <property type="protein sequence ID" value="ENSPKIP00000021033.1"/>
    <property type="gene ID" value="ENSPKIG00000005595.1"/>
</dbReference>
<keyword evidence="2" id="KW-1133">Transmembrane helix</keyword>
<dbReference type="STRING" id="1676925.ENSPKIP00000021033"/>
<protein>
    <submittedName>
        <fullName evidence="4">Interleukin 10 receptor subunit beta</fullName>
    </submittedName>
</protein>
<name>A0A3B3RRV1_9TELE</name>
<dbReference type="GO" id="GO:0004896">
    <property type="term" value="F:cytokine receptor activity"/>
    <property type="evidence" value="ECO:0007669"/>
    <property type="project" value="TreeGrafter"/>
</dbReference>
<dbReference type="PANTHER" id="PTHR20859">
    <property type="entry name" value="INTERFERON/INTERLEUKIN RECEPTOR"/>
    <property type="match status" value="1"/>
</dbReference>
<evidence type="ECO:0000259" key="3">
    <source>
        <dbReference type="PROSITE" id="PS50853"/>
    </source>
</evidence>
<evidence type="ECO:0000313" key="5">
    <source>
        <dbReference type="Proteomes" id="UP000261540"/>
    </source>
</evidence>
<accession>A0A3B3RRV1</accession>
<dbReference type="Gene3D" id="2.60.40.10">
    <property type="entry name" value="Immunoglobulins"/>
    <property type="match status" value="1"/>
</dbReference>
<dbReference type="PANTHER" id="PTHR20859:SF46">
    <property type="entry name" value="INTERFERON GAMMA RECEPTOR 2"/>
    <property type="match status" value="1"/>
</dbReference>
<feature type="transmembrane region" description="Helical" evidence="2">
    <location>
        <begin position="212"/>
        <end position="240"/>
    </location>
</feature>
<dbReference type="InterPro" id="IPR003961">
    <property type="entry name" value="FN3_dom"/>
</dbReference>
<feature type="compositionally biased region" description="Basic and acidic residues" evidence="1">
    <location>
        <begin position="302"/>
        <end position="312"/>
    </location>
</feature>
<dbReference type="InterPro" id="IPR015373">
    <property type="entry name" value="Interferon/interleukin_rcp_dom"/>
</dbReference>
<feature type="region of interest" description="Disordered" evidence="1">
    <location>
        <begin position="286"/>
        <end position="326"/>
    </location>
</feature>
<evidence type="ECO:0000313" key="4">
    <source>
        <dbReference type="Ensembl" id="ENSPKIP00000021033.1"/>
    </source>
</evidence>
<dbReference type="PROSITE" id="PS50853">
    <property type="entry name" value="FN3"/>
    <property type="match status" value="1"/>
</dbReference>